<comment type="caution">
    <text evidence="3">The sequence shown here is derived from an EMBL/GenBank/DDBJ whole genome shotgun (WGS) entry which is preliminary data.</text>
</comment>
<evidence type="ECO:0000313" key="3">
    <source>
        <dbReference type="EMBL" id="MFC5065375.1"/>
    </source>
</evidence>
<feature type="transmembrane region" description="Helical" evidence="2">
    <location>
        <begin position="167"/>
        <end position="187"/>
    </location>
</feature>
<dbReference type="EMBL" id="JBHSIV010000035">
    <property type="protein sequence ID" value="MFC5065375.1"/>
    <property type="molecule type" value="Genomic_DNA"/>
</dbReference>
<accession>A0ABV9YR50</accession>
<dbReference type="InterPro" id="IPR024962">
    <property type="entry name" value="YukD-like"/>
</dbReference>
<protein>
    <submittedName>
        <fullName evidence="3">Type VII secretion integral membrane protein EccD</fullName>
    </submittedName>
</protein>
<dbReference type="Proteomes" id="UP001595947">
    <property type="component" value="Unassembled WGS sequence"/>
</dbReference>
<feature type="transmembrane region" description="Helical" evidence="2">
    <location>
        <begin position="260"/>
        <end position="279"/>
    </location>
</feature>
<keyword evidence="2" id="KW-1133">Transmembrane helix</keyword>
<gene>
    <name evidence="3" type="primary">eccD</name>
    <name evidence="3" type="ORF">ACFPBZ_24375</name>
</gene>
<keyword evidence="2" id="KW-0812">Transmembrane</keyword>
<proteinExistence type="predicted"/>
<organism evidence="3 4">
    <name type="scientific">Actinomycetospora atypica</name>
    <dbReference type="NCBI Taxonomy" id="1290095"/>
    <lineage>
        <taxon>Bacteria</taxon>
        <taxon>Bacillati</taxon>
        <taxon>Actinomycetota</taxon>
        <taxon>Actinomycetes</taxon>
        <taxon>Pseudonocardiales</taxon>
        <taxon>Pseudonocardiaceae</taxon>
        <taxon>Actinomycetospora</taxon>
    </lineage>
</organism>
<dbReference type="InterPro" id="IPR006707">
    <property type="entry name" value="T7SS_EccD"/>
</dbReference>
<dbReference type="Pfam" id="PF08817">
    <property type="entry name" value="YukD"/>
    <property type="match status" value="1"/>
</dbReference>
<feature type="non-terminal residue" evidence="3">
    <location>
        <position position="309"/>
    </location>
</feature>
<feature type="transmembrane region" description="Helical" evidence="2">
    <location>
        <begin position="193"/>
        <end position="215"/>
    </location>
</feature>
<evidence type="ECO:0000313" key="4">
    <source>
        <dbReference type="Proteomes" id="UP001595947"/>
    </source>
</evidence>
<keyword evidence="2" id="KW-0472">Membrane</keyword>
<evidence type="ECO:0000256" key="2">
    <source>
        <dbReference type="SAM" id="Phobius"/>
    </source>
</evidence>
<feature type="transmembrane region" description="Helical" evidence="2">
    <location>
        <begin position="286"/>
        <end position="308"/>
    </location>
</feature>
<dbReference type="Gene3D" id="3.10.20.90">
    <property type="entry name" value="Phosphatidylinositol 3-kinase Catalytic Subunit, Chain A, domain 1"/>
    <property type="match status" value="1"/>
</dbReference>
<feature type="transmembrane region" description="Helical" evidence="2">
    <location>
        <begin position="227"/>
        <end position="248"/>
    </location>
</feature>
<name>A0ABV9YR50_9PSEU</name>
<keyword evidence="4" id="KW-1185">Reference proteome</keyword>
<dbReference type="RefSeq" id="WP_378038706.1">
    <property type="nucleotide sequence ID" value="NZ_JBHSIV010000035.1"/>
</dbReference>
<dbReference type="NCBIfam" id="TIGR03920">
    <property type="entry name" value="T7SS_EccD"/>
    <property type="match status" value="1"/>
</dbReference>
<evidence type="ECO:0000256" key="1">
    <source>
        <dbReference type="SAM" id="MobiDB-lite"/>
    </source>
</evidence>
<feature type="region of interest" description="Disordered" evidence="1">
    <location>
        <begin position="1"/>
        <end position="21"/>
    </location>
</feature>
<sequence length="309" mass="29777">MSNGRVVAGPAPATWPAARPSGPVVPALPAPADETSPVTRVSVLAPGTRADLALPGDVPVAELLPVLVELTGADAPPAPTTAYGEHAPVRSADRAVGTGWTLAPLGQAPVDPRRTLDGLGVLDGDQLVLRRRDDAAPAPLYDDVVDAVAESTPASYRPWDAGWAHRTGLVAAVTAGVGMLGALLAAGRGPGTAGGLVTAGAAAVVAVLAAVLAALAPRLARRPGPAAVLVALATGAAAVGGLAAVPGAPGVPLLAGADGPHLLLASALALVTSGATLLAASRTDRVALAVGTGLATAAALGTLVGAVAT</sequence>
<reference evidence="4" key="1">
    <citation type="journal article" date="2019" name="Int. J. Syst. Evol. Microbiol.">
        <title>The Global Catalogue of Microorganisms (GCM) 10K type strain sequencing project: providing services to taxonomists for standard genome sequencing and annotation.</title>
        <authorList>
            <consortium name="The Broad Institute Genomics Platform"/>
            <consortium name="The Broad Institute Genome Sequencing Center for Infectious Disease"/>
            <person name="Wu L."/>
            <person name="Ma J."/>
        </authorList>
    </citation>
    <scope>NUCLEOTIDE SEQUENCE [LARGE SCALE GENOMIC DNA]</scope>
    <source>
        <strain evidence="4">CGMCC 4.7093</strain>
    </source>
</reference>